<evidence type="ECO:0000256" key="1">
    <source>
        <dbReference type="ARBA" id="ARBA00023002"/>
    </source>
</evidence>
<feature type="active site" description="Proton donor" evidence="2">
    <location>
        <position position="53"/>
    </location>
</feature>
<dbReference type="PROSITE" id="PS00062">
    <property type="entry name" value="ALDOKETO_REDUCTASE_2"/>
    <property type="match status" value="1"/>
</dbReference>
<dbReference type="PIRSF" id="PIRSF000097">
    <property type="entry name" value="AKR"/>
    <property type="match status" value="1"/>
</dbReference>
<evidence type="ECO:0000313" key="7">
    <source>
        <dbReference type="Proteomes" id="UP000761534"/>
    </source>
</evidence>
<accession>A0A642UY10</accession>
<sequence>MATQDTTVLKLNNGVEIPALGLGTWQSTEQEGYDAVMAAIKAGYKHIDTAWLYGNEEVIGHAIKDSGVNREDLFITTKLWNCFHRDPVKNLDDSLTKLQLDYVDLYLMHFPTSFDPVAGNPFPNDEHGFDHDWNFLNTWELMQQLPKNKVKSIGVSNFSTMQLEELLNAPTTKELPVTNQVETHPYLPQNKLVEYCKAKNIVVEAYSPLGSTNSGIMDEPVIKQLAQKYSVSAAQILISWAIWRGTVVLPKSSTPSRITANLQTVKLSDEDGEAISSISTRKRFIPSPWPDNNLFHDGIDN</sequence>
<evidence type="ECO:0000259" key="5">
    <source>
        <dbReference type="Pfam" id="PF00248"/>
    </source>
</evidence>
<dbReference type="PRINTS" id="PR00069">
    <property type="entry name" value="ALDKETRDTASE"/>
</dbReference>
<evidence type="ECO:0000313" key="6">
    <source>
        <dbReference type="EMBL" id="KAA8907640.1"/>
    </source>
</evidence>
<reference evidence="6" key="1">
    <citation type="journal article" date="2019" name="G3 (Bethesda)">
        <title>Genome Assemblies of Two Rare Opportunistic Yeast Pathogens: Diutina rugosa (syn. Candida rugosa) and Trichomonascus ciferrii (syn. Candida ciferrii).</title>
        <authorList>
            <person name="Mixao V."/>
            <person name="Saus E."/>
            <person name="Hansen A.P."/>
            <person name="Lass-Florl C."/>
            <person name="Gabaldon T."/>
        </authorList>
    </citation>
    <scope>NUCLEOTIDE SEQUENCE</scope>
    <source>
        <strain evidence="6">CBS 4856</strain>
    </source>
</reference>
<feature type="site" description="Lowers pKa of active site Tyr" evidence="4">
    <location>
        <position position="78"/>
    </location>
</feature>
<feature type="domain" description="NADP-dependent oxidoreductase" evidence="5">
    <location>
        <begin position="20"/>
        <end position="278"/>
    </location>
</feature>
<dbReference type="SUPFAM" id="SSF51430">
    <property type="entry name" value="NAD(P)-linked oxidoreductase"/>
    <property type="match status" value="1"/>
</dbReference>
<keyword evidence="7" id="KW-1185">Reference proteome</keyword>
<name>A0A642UY10_9ASCO</name>
<comment type="caution">
    <text evidence="6">The sequence shown here is derived from an EMBL/GenBank/DDBJ whole genome shotgun (WGS) entry which is preliminary data.</text>
</comment>
<dbReference type="VEuPathDB" id="FungiDB:TRICI_004931"/>
<dbReference type="Gene3D" id="3.20.20.100">
    <property type="entry name" value="NADP-dependent oxidoreductase domain"/>
    <property type="match status" value="1"/>
</dbReference>
<proteinExistence type="predicted"/>
<dbReference type="InterPro" id="IPR023210">
    <property type="entry name" value="NADP_OxRdtase_dom"/>
</dbReference>
<dbReference type="EMBL" id="SWFS01000376">
    <property type="protein sequence ID" value="KAA8907640.1"/>
    <property type="molecule type" value="Genomic_DNA"/>
</dbReference>
<dbReference type="PANTHER" id="PTHR11732">
    <property type="entry name" value="ALDO/KETO REDUCTASE"/>
    <property type="match status" value="1"/>
</dbReference>
<dbReference type="OrthoDB" id="416253at2759"/>
<evidence type="ECO:0000256" key="4">
    <source>
        <dbReference type="PIRSR" id="PIRSR000097-3"/>
    </source>
</evidence>
<dbReference type="InterPro" id="IPR018170">
    <property type="entry name" value="Aldo/ket_reductase_CS"/>
</dbReference>
<organism evidence="6 7">
    <name type="scientific">Trichomonascus ciferrii</name>
    <dbReference type="NCBI Taxonomy" id="44093"/>
    <lineage>
        <taxon>Eukaryota</taxon>
        <taxon>Fungi</taxon>
        <taxon>Dikarya</taxon>
        <taxon>Ascomycota</taxon>
        <taxon>Saccharomycotina</taxon>
        <taxon>Dipodascomycetes</taxon>
        <taxon>Dipodascales</taxon>
        <taxon>Trichomonascaceae</taxon>
        <taxon>Trichomonascus</taxon>
        <taxon>Trichomonascus ciferrii complex</taxon>
    </lineage>
</organism>
<protein>
    <recommendedName>
        <fullName evidence="5">NADP-dependent oxidoreductase domain-containing protein</fullName>
    </recommendedName>
</protein>
<dbReference type="InterPro" id="IPR036812">
    <property type="entry name" value="NAD(P)_OxRdtase_dom_sf"/>
</dbReference>
<evidence type="ECO:0000256" key="3">
    <source>
        <dbReference type="PIRSR" id="PIRSR000097-2"/>
    </source>
</evidence>
<gene>
    <name evidence="6" type="ORF">TRICI_004931</name>
</gene>
<feature type="binding site" evidence="3">
    <location>
        <position position="109"/>
    </location>
    <ligand>
        <name>substrate</name>
    </ligand>
</feature>
<dbReference type="InterPro" id="IPR020471">
    <property type="entry name" value="AKR"/>
</dbReference>
<dbReference type="Pfam" id="PF00248">
    <property type="entry name" value="Aldo_ket_red"/>
    <property type="match status" value="1"/>
</dbReference>
<dbReference type="GO" id="GO:0016616">
    <property type="term" value="F:oxidoreductase activity, acting on the CH-OH group of donors, NAD or NADP as acceptor"/>
    <property type="evidence" value="ECO:0007669"/>
    <property type="project" value="UniProtKB-ARBA"/>
</dbReference>
<dbReference type="Proteomes" id="UP000761534">
    <property type="component" value="Unassembled WGS sequence"/>
</dbReference>
<evidence type="ECO:0000256" key="2">
    <source>
        <dbReference type="PIRSR" id="PIRSR000097-1"/>
    </source>
</evidence>
<keyword evidence="1" id="KW-0560">Oxidoreductase</keyword>
<dbReference type="FunFam" id="3.20.20.100:FF:000002">
    <property type="entry name" value="2,5-diketo-D-gluconic acid reductase A"/>
    <property type="match status" value="1"/>
</dbReference>
<dbReference type="AlphaFoldDB" id="A0A642UY10"/>